<reference evidence="2" key="2">
    <citation type="journal article" date="2015" name="Fish Shellfish Immunol.">
        <title>Early steps in the European eel (Anguilla anguilla)-Vibrio vulnificus interaction in the gills: Role of the RtxA13 toxin.</title>
        <authorList>
            <person name="Callol A."/>
            <person name="Pajuelo D."/>
            <person name="Ebbesson L."/>
            <person name="Teles M."/>
            <person name="MacKenzie S."/>
            <person name="Amaro C."/>
        </authorList>
    </citation>
    <scope>NUCLEOTIDE SEQUENCE</scope>
</reference>
<evidence type="ECO:0000313" key="2">
    <source>
        <dbReference type="EMBL" id="JAH52548.1"/>
    </source>
</evidence>
<feature type="region of interest" description="Disordered" evidence="1">
    <location>
        <begin position="1"/>
        <end position="30"/>
    </location>
</feature>
<evidence type="ECO:0000256" key="1">
    <source>
        <dbReference type="SAM" id="MobiDB-lite"/>
    </source>
</evidence>
<reference evidence="2" key="1">
    <citation type="submission" date="2014-11" db="EMBL/GenBank/DDBJ databases">
        <authorList>
            <person name="Amaro Gonzalez C."/>
        </authorList>
    </citation>
    <scope>NUCLEOTIDE SEQUENCE</scope>
</reference>
<organism evidence="2">
    <name type="scientific">Anguilla anguilla</name>
    <name type="common">European freshwater eel</name>
    <name type="synonym">Muraena anguilla</name>
    <dbReference type="NCBI Taxonomy" id="7936"/>
    <lineage>
        <taxon>Eukaryota</taxon>
        <taxon>Metazoa</taxon>
        <taxon>Chordata</taxon>
        <taxon>Craniata</taxon>
        <taxon>Vertebrata</taxon>
        <taxon>Euteleostomi</taxon>
        <taxon>Actinopterygii</taxon>
        <taxon>Neopterygii</taxon>
        <taxon>Teleostei</taxon>
        <taxon>Anguilliformes</taxon>
        <taxon>Anguillidae</taxon>
        <taxon>Anguilla</taxon>
    </lineage>
</organism>
<proteinExistence type="predicted"/>
<protein>
    <submittedName>
        <fullName evidence="2">Uncharacterized protein</fullName>
    </submittedName>
</protein>
<accession>A0A0E9TIJ2</accession>
<sequence>MAVLMEDSTSPELSVTTFTNGTRPSARRAK</sequence>
<feature type="compositionally biased region" description="Polar residues" evidence="1">
    <location>
        <begin position="7"/>
        <end position="23"/>
    </location>
</feature>
<dbReference type="AlphaFoldDB" id="A0A0E9TIJ2"/>
<dbReference type="EMBL" id="GBXM01056029">
    <property type="protein sequence ID" value="JAH52548.1"/>
    <property type="molecule type" value="Transcribed_RNA"/>
</dbReference>
<name>A0A0E9TIJ2_ANGAN</name>